<feature type="transmembrane region" description="Helical" evidence="2">
    <location>
        <begin position="51"/>
        <end position="70"/>
    </location>
</feature>
<evidence type="ECO:0000313" key="3">
    <source>
        <dbReference type="EMBL" id="SOC46700.1"/>
    </source>
</evidence>
<feature type="compositionally biased region" description="Basic and acidic residues" evidence="1">
    <location>
        <begin position="19"/>
        <end position="33"/>
    </location>
</feature>
<dbReference type="Proteomes" id="UP000219435">
    <property type="component" value="Unassembled WGS sequence"/>
</dbReference>
<evidence type="ECO:0000256" key="1">
    <source>
        <dbReference type="SAM" id="MobiDB-lite"/>
    </source>
</evidence>
<name>A0A285UY10_9ACTN</name>
<gene>
    <name evidence="3" type="ORF">SAMN05660748_0399</name>
</gene>
<keyword evidence="2" id="KW-0472">Membrane</keyword>
<dbReference type="InterPro" id="IPR045924">
    <property type="entry name" value="DUF6343"/>
</dbReference>
<dbReference type="Pfam" id="PF19870">
    <property type="entry name" value="DUF6343"/>
    <property type="match status" value="1"/>
</dbReference>
<keyword evidence="2" id="KW-1133">Transmembrane helix</keyword>
<evidence type="ECO:0000256" key="2">
    <source>
        <dbReference type="SAM" id="Phobius"/>
    </source>
</evidence>
<keyword evidence="4" id="KW-1185">Reference proteome</keyword>
<feature type="region of interest" description="Disordered" evidence="1">
    <location>
        <begin position="1"/>
        <end position="37"/>
    </location>
</feature>
<protein>
    <submittedName>
        <fullName evidence="3">Uncharacterized protein</fullName>
    </submittedName>
</protein>
<proteinExistence type="predicted"/>
<feature type="transmembrane region" description="Helical" evidence="2">
    <location>
        <begin position="76"/>
        <end position="96"/>
    </location>
</feature>
<evidence type="ECO:0000313" key="4">
    <source>
        <dbReference type="Proteomes" id="UP000219435"/>
    </source>
</evidence>
<reference evidence="4" key="1">
    <citation type="submission" date="2017-08" db="EMBL/GenBank/DDBJ databases">
        <authorList>
            <person name="Varghese N."/>
            <person name="Submissions S."/>
        </authorList>
    </citation>
    <scope>NUCLEOTIDE SEQUENCE [LARGE SCALE GENOMIC DNA]</scope>
    <source>
        <strain evidence="4">DSM 4725</strain>
    </source>
</reference>
<organism evidence="3 4">
    <name type="scientific">Blastococcus aggregatus</name>
    <dbReference type="NCBI Taxonomy" id="38502"/>
    <lineage>
        <taxon>Bacteria</taxon>
        <taxon>Bacillati</taxon>
        <taxon>Actinomycetota</taxon>
        <taxon>Actinomycetes</taxon>
        <taxon>Geodermatophilales</taxon>
        <taxon>Geodermatophilaceae</taxon>
        <taxon>Blastococcus</taxon>
    </lineage>
</organism>
<dbReference type="EMBL" id="OBQI01000001">
    <property type="protein sequence ID" value="SOC46700.1"/>
    <property type="molecule type" value="Genomic_DNA"/>
</dbReference>
<sequence length="105" mass="11180">MRRAPGYPVRMTGPAKKRTREEYEQGLPDHHDPTAGFAGAPAAQSALTLRLILALFGLVVCLAGGLGWLATDLPAWPAVLLLIFAVVAVVDIVVIVRRKARGEPG</sequence>
<keyword evidence="2" id="KW-0812">Transmembrane</keyword>
<dbReference type="AlphaFoldDB" id="A0A285UY10"/>
<accession>A0A285UY10</accession>